<dbReference type="InterPro" id="IPR012544">
    <property type="entry name" value="PHb"/>
</dbReference>
<feature type="domain" description="Bacterial Pleckstrin homology" evidence="1">
    <location>
        <begin position="8"/>
        <end position="114"/>
    </location>
</feature>
<dbReference type="RefSeq" id="WP_188621508.1">
    <property type="nucleotide sequence ID" value="NZ_BMJE01000006.1"/>
</dbReference>
<dbReference type="Gene3D" id="2.30.29.50">
    <property type="entry name" value="Bacterial Pleckstrin homology domain"/>
    <property type="match status" value="1"/>
</dbReference>
<name>A0ABQ1K3K0_9FLAO</name>
<evidence type="ECO:0000313" key="2">
    <source>
        <dbReference type="EMBL" id="GGB82863.1"/>
    </source>
</evidence>
<dbReference type="SUPFAM" id="SSF50729">
    <property type="entry name" value="PH domain-like"/>
    <property type="match status" value="1"/>
</dbReference>
<dbReference type="EMBL" id="BMJE01000006">
    <property type="protein sequence ID" value="GGB82863.1"/>
    <property type="molecule type" value="Genomic_DNA"/>
</dbReference>
<keyword evidence="3" id="KW-1185">Reference proteome</keyword>
<sequence>MGFLDKQIKKIEEKCKEELKTLLLEDETLEKFYLVKEDYCAITNLRLIFVDNSFTSSKKATTGVPFNKISFVSLKKGGTFTISKDVIVHVGNKDIEIDLYDTNQAIEIFKIISKKIL</sequence>
<dbReference type="Proteomes" id="UP000615760">
    <property type="component" value="Unassembled WGS sequence"/>
</dbReference>
<evidence type="ECO:0000259" key="1">
    <source>
        <dbReference type="Pfam" id="PF08000"/>
    </source>
</evidence>
<comment type="caution">
    <text evidence="2">The sequence shown here is derived from an EMBL/GenBank/DDBJ whole genome shotgun (WGS) entry which is preliminary data.</text>
</comment>
<accession>A0ABQ1K3K0</accession>
<dbReference type="InterPro" id="IPR037063">
    <property type="entry name" value="PHb_sf"/>
</dbReference>
<gene>
    <name evidence="2" type="ORF">GCM10007424_23610</name>
</gene>
<proteinExistence type="predicted"/>
<dbReference type="Pfam" id="PF08000">
    <property type="entry name" value="bPH_1"/>
    <property type="match status" value="1"/>
</dbReference>
<evidence type="ECO:0000313" key="3">
    <source>
        <dbReference type="Proteomes" id="UP000615760"/>
    </source>
</evidence>
<organism evidence="2 3">
    <name type="scientific">Flavobacterium suaedae</name>
    <dbReference type="NCBI Taxonomy" id="1767027"/>
    <lineage>
        <taxon>Bacteria</taxon>
        <taxon>Pseudomonadati</taxon>
        <taxon>Bacteroidota</taxon>
        <taxon>Flavobacteriia</taxon>
        <taxon>Flavobacteriales</taxon>
        <taxon>Flavobacteriaceae</taxon>
        <taxon>Flavobacterium</taxon>
    </lineage>
</organism>
<protein>
    <recommendedName>
        <fullName evidence="1">Bacterial Pleckstrin homology domain-containing protein</fullName>
    </recommendedName>
</protein>
<reference evidence="3" key="1">
    <citation type="journal article" date="2019" name="Int. J. Syst. Evol. Microbiol.">
        <title>The Global Catalogue of Microorganisms (GCM) 10K type strain sequencing project: providing services to taxonomists for standard genome sequencing and annotation.</title>
        <authorList>
            <consortium name="The Broad Institute Genomics Platform"/>
            <consortium name="The Broad Institute Genome Sequencing Center for Infectious Disease"/>
            <person name="Wu L."/>
            <person name="Ma J."/>
        </authorList>
    </citation>
    <scope>NUCLEOTIDE SEQUENCE [LARGE SCALE GENOMIC DNA]</scope>
    <source>
        <strain evidence="3">CGMCC 1.15461</strain>
    </source>
</reference>